<reference evidence="4" key="2">
    <citation type="submission" date="2025-08" db="UniProtKB">
        <authorList>
            <consortium name="RefSeq"/>
        </authorList>
    </citation>
    <scope>IDENTIFICATION</scope>
</reference>
<protein>
    <submittedName>
        <fullName evidence="4">Uncharacterized protein LOC18587077</fullName>
    </submittedName>
</protein>
<evidence type="ECO:0000313" key="4">
    <source>
        <dbReference type="RefSeq" id="XP_007010811.2"/>
    </source>
</evidence>
<dbReference type="Gene3D" id="3.40.50.10190">
    <property type="entry name" value="BRCT domain"/>
    <property type="match status" value="2"/>
</dbReference>
<dbReference type="InterPro" id="IPR047252">
    <property type="entry name" value="TP53BP1-like"/>
</dbReference>
<dbReference type="PANTHER" id="PTHR15321">
    <property type="entry name" value="TUMOR SUPPRESSOR P53-BINDING PROTEIN 1"/>
    <property type="match status" value="1"/>
</dbReference>
<sequence>MGSSGFRPPQFSEELAWLPAYLQRITDTSVEPRSPSHQQFKELPCVQGEDLELLLWREESRCNSFHLFLSGEDNSPISSFPSSKDVLNFRLHLSPDSDSLYCQSQFLSTSCAQHGSDRVLQLPQVVSSGSGDQIDLIKTKIGAGGVNTLPLTSIARAVENDGPQLSNHVKACSEHSVEKVTVRNLKGIDIMDAVELSIAASETLVIHELVKSDPASEAFSTAAVLEAALQVKQARLEISEDAFDCSSEKSDEIDFLLDLDDLTMADAFEDVGLSIRGLDDQHACGSDESLVKDTPVSENCFGSENISKNAEHFSQNKSSNDPSFGLRISDFTGNSDPMLHKLGQEISHVSATVQRVGFSIVDTSVQPQADVNCSAFWNLENAGGESNASPSIADGFRSRWFGGWAGKEEADPVQLKPKGKNIPKYFAAETSFFSESADVAPDENSVVLKCEKNRSKIASDQSIPFEGLYDQVDEGIMVSQDVRSSNLSLVDPLCSIVPCSISSENDSSALGHKGNSGEANVGNCFGSTAVLGNENLDGESTYGTRQALPTFCGEHSVAKVRRRLTSLRTYSTVLHEHDSTLGSERLCLNQSTSLNLRHNMNGIRFSDKRNSEMSLAASSTPECTIGRDTEENKHTTVVDNPDGETTNYKQNSDKHAKDGAALQDQPSRGSSPLILHQRMRQRLQAARLLVCGSLGKANAEQAVAQKASVALSSRSSLQWIQSKCNNAFDMQFPSRKRVHFSEIEVNLQQNKNLHERQPFHQKCSVSRPSKRFKPDAEILDDKRFSTIHFRDQKSLIFQDLKFLLTGFSRGKEKEIEGLIRKYGGVVLVDIPSPSNRGKRCSRLKFLQLPIVLCPKKLQTTKFLYACAVNSLILKVKWLTDSIAAGSALSPGKYMVLLNQPDTRFTRIGKPVRQDNYTYIFDGIGIMLHGKQLFCTKFAKVIQHGGGRVFKTLLWLLQNLDNEKISLAVIVSEGESKASRHLRHCASERKIPMMPSSWIVRSLYSGKLLPFVEKKDTTLHAAMGTDFLVSDDWSQEI</sequence>
<feature type="region of interest" description="Disordered" evidence="1">
    <location>
        <begin position="618"/>
        <end position="670"/>
    </location>
</feature>
<dbReference type="InterPro" id="IPR036420">
    <property type="entry name" value="BRCT_dom_sf"/>
</dbReference>
<reference evidence="3" key="1">
    <citation type="journal article" date="1997" name="Nucleic Acids Res.">
        <title>tRNAscan-SE: a program for improved detection of transfer RNA genes in genomic sequence.</title>
        <authorList>
            <person name="Lowe T.M."/>
            <person name="Eddy S.R."/>
        </authorList>
    </citation>
    <scope>NUCLEOTIDE SEQUENCE [LARGE SCALE GENOMIC DNA]</scope>
    <source>
        <strain evidence="3">r\B97-61/B2</strain>
    </source>
</reference>
<dbReference type="PROSITE" id="PS50172">
    <property type="entry name" value="BRCT"/>
    <property type="match status" value="2"/>
</dbReference>
<dbReference type="GeneID" id="18587077"/>
<dbReference type="FunFam" id="3.40.50.10190:FF:000081">
    <property type="entry name" value="BRCA1 C Terminus domain containing protein expressed"/>
    <property type="match status" value="1"/>
</dbReference>
<feature type="domain" description="BRCT" evidence="2">
    <location>
        <begin position="915"/>
        <end position="1009"/>
    </location>
</feature>
<accession>A0AB32UMH7</accession>
<organism evidence="3 4">
    <name type="scientific">Theobroma cacao</name>
    <name type="common">Cacao</name>
    <name type="synonym">Cocoa</name>
    <dbReference type="NCBI Taxonomy" id="3641"/>
    <lineage>
        <taxon>Eukaryota</taxon>
        <taxon>Viridiplantae</taxon>
        <taxon>Streptophyta</taxon>
        <taxon>Embryophyta</taxon>
        <taxon>Tracheophyta</taxon>
        <taxon>Spermatophyta</taxon>
        <taxon>Magnoliopsida</taxon>
        <taxon>eudicotyledons</taxon>
        <taxon>Gunneridae</taxon>
        <taxon>Pentapetalae</taxon>
        <taxon>rosids</taxon>
        <taxon>malvids</taxon>
        <taxon>Malvales</taxon>
        <taxon>Malvaceae</taxon>
        <taxon>Byttnerioideae</taxon>
        <taxon>Theobroma</taxon>
    </lineage>
</organism>
<dbReference type="Gramene" id="Tc10v2_t011160.1">
    <property type="protein sequence ID" value="Tc10v2_p011160.1"/>
    <property type="gene ID" value="Tc10v2_g011160"/>
</dbReference>
<dbReference type="Proteomes" id="UP000694886">
    <property type="component" value="Chromosome 10"/>
</dbReference>
<dbReference type="InterPro" id="IPR001357">
    <property type="entry name" value="BRCT_dom"/>
</dbReference>
<dbReference type="RefSeq" id="XP_007010811.2">
    <property type="nucleotide sequence ID" value="XM_007010749.2"/>
</dbReference>
<dbReference type="Pfam" id="PF18428">
    <property type="entry name" value="BRCT_3"/>
    <property type="match status" value="1"/>
</dbReference>
<dbReference type="KEGG" id="tcc:18587077"/>
<feature type="compositionally biased region" description="Polar residues" evidence="1">
    <location>
        <begin position="637"/>
        <end position="650"/>
    </location>
</feature>
<evidence type="ECO:0000313" key="3">
    <source>
        <dbReference type="Proteomes" id="UP000694886"/>
    </source>
</evidence>
<dbReference type="SUPFAM" id="SSF52113">
    <property type="entry name" value="BRCT domain"/>
    <property type="match status" value="2"/>
</dbReference>
<feature type="domain" description="BRCT" evidence="2">
    <location>
        <begin position="792"/>
        <end position="895"/>
    </location>
</feature>
<feature type="compositionally biased region" description="Basic and acidic residues" evidence="1">
    <location>
        <begin position="625"/>
        <end position="636"/>
    </location>
</feature>
<evidence type="ECO:0000259" key="2">
    <source>
        <dbReference type="PROSITE" id="PS50172"/>
    </source>
</evidence>
<dbReference type="PANTHER" id="PTHR15321:SF3">
    <property type="entry name" value="TP53-BINDING PROTEIN 1"/>
    <property type="match status" value="1"/>
</dbReference>
<dbReference type="SMART" id="SM00292">
    <property type="entry name" value="BRCT"/>
    <property type="match status" value="2"/>
</dbReference>
<gene>
    <name evidence="4" type="primary">LOC18587077</name>
</gene>
<name>A0AB32UMH7_THECC</name>
<dbReference type="AlphaFoldDB" id="A0AB32UMH7"/>
<evidence type="ECO:0000256" key="1">
    <source>
        <dbReference type="SAM" id="MobiDB-lite"/>
    </source>
</evidence>
<proteinExistence type="predicted"/>